<protein>
    <submittedName>
        <fullName evidence="3">Uncharacterized protein</fullName>
    </submittedName>
</protein>
<dbReference type="GO" id="GO:0016853">
    <property type="term" value="F:isomerase activity"/>
    <property type="evidence" value="ECO:0007669"/>
    <property type="project" value="UniProtKB-KW"/>
</dbReference>
<keyword evidence="2" id="KW-0413">Isomerase</keyword>
<reference evidence="3 4" key="1">
    <citation type="journal article" date="2011" name="PLoS ONE">
        <title>The entomopathogenic bacterial endosymbionts xenorhabdus and photorhabdus: convergent lifestyles from divergent genomes.</title>
        <authorList>
            <person name="Chaston J.M."/>
            <person name="Suen G."/>
            <person name="Tucker S.L."/>
            <person name="Andersen A.W."/>
            <person name="Bhasin A."/>
            <person name="Bode E."/>
            <person name="Bode H.B."/>
            <person name="Brachmann A.O."/>
            <person name="Cowles C.E."/>
            <person name="Cowles K.N."/>
            <person name="Darby C."/>
            <person name="de Leon L."/>
            <person name="Drace K."/>
            <person name="Du Z."/>
            <person name="Givaudan A."/>
            <person name="Herbert Tran E.E."/>
            <person name="Jewell K.A."/>
            <person name="Knack J.J."/>
            <person name="Krasomil-Osterfeld K.C."/>
            <person name="Kukor R."/>
            <person name="Lanois A."/>
            <person name="Latreille P."/>
            <person name="Leimgruber N.K."/>
            <person name="Lipke C.M."/>
            <person name="Liu R."/>
            <person name="Lu X."/>
            <person name="Martens E.C."/>
            <person name="Marri P.R."/>
            <person name="Medigue C."/>
            <person name="Menard M.L."/>
            <person name="Miller N.M."/>
            <person name="Morales-Soto N."/>
            <person name="Norton S."/>
            <person name="Ogier J.C."/>
            <person name="Orchard S.S."/>
            <person name="Park D."/>
            <person name="Park Y."/>
            <person name="Qurollo B.A."/>
            <person name="Sugar D.R."/>
            <person name="Richards G.R."/>
            <person name="Rouy Z."/>
            <person name="Slominski B."/>
            <person name="Slominski K."/>
            <person name="Snyder H."/>
            <person name="Tjaden B.C."/>
            <person name="van der Hoeven R."/>
            <person name="Welch R.D."/>
            <person name="Wheeler C."/>
            <person name="Xiang B."/>
            <person name="Barbazuk B."/>
            <person name="Gaudriault S."/>
            <person name="Goodner B."/>
            <person name="Slater S.C."/>
            <person name="Forst S."/>
            <person name="Goldman B.S."/>
            <person name="Goodrich-Blair H."/>
        </authorList>
    </citation>
    <scope>NUCLEOTIDE SEQUENCE [LARGE SCALE GENOMIC DNA]</scope>
    <source>
        <strain evidence="4">ATCC 19061 / DSM 3370 / CCUG 14189 / LMG 1036 / NCIMB 9965 / AN6</strain>
    </source>
</reference>
<dbReference type="AlphaFoldDB" id="D3VIU2"/>
<sequence length="90" mass="9765">MNIRYLTLKSVHSSIAVSGGCCLAAACCFPGTVASHLYYANAVNGNSVVRIEHLSGISEFSITHDGEYIAYASVQRNAQILMKGEFFIYL</sequence>
<dbReference type="SUPFAM" id="SSF54506">
    <property type="entry name" value="Diaminopimelate epimerase-like"/>
    <property type="match status" value="1"/>
</dbReference>
<dbReference type="HOGENOM" id="CLU_2440101_0_0_6"/>
<organism evidence="3 4">
    <name type="scientific">Xenorhabdus nematophila (strain ATCC 19061 / DSM 3370 / CCUG 14189 / LMG 1036 / NCIMB 9965 / AN6)</name>
    <dbReference type="NCBI Taxonomy" id="406817"/>
    <lineage>
        <taxon>Bacteria</taxon>
        <taxon>Pseudomonadati</taxon>
        <taxon>Pseudomonadota</taxon>
        <taxon>Gammaproteobacteria</taxon>
        <taxon>Enterobacterales</taxon>
        <taxon>Morganellaceae</taxon>
        <taxon>Xenorhabdus</taxon>
    </lineage>
</organism>
<dbReference type="PROSITE" id="PS51257">
    <property type="entry name" value="PROKAR_LIPOPROTEIN"/>
    <property type="match status" value="1"/>
</dbReference>
<dbReference type="PANTHER" id="PTHR43709">
    <property type="entry name" value="ACONITATE ISOMERASE-RELATED"/>
    <property type="match status" value="1"/>
</dbReference>
<dbReference type="KEGG" id="xne:XNC1_0568"/>
<dbReference type="Pfam" id="PF04303">
    <property type="entry name" value="PrpF"/>
    <property type="match status" value="1"/>
</dbReference>
<evidence type="ECO:0000256" key="1">
    <source>
        <dbReference type="ARBA" id="ARBA00007673"/>
    </source>
</evidence>
<evidence type="ECO:0000313" key="3">
    <source>
        <dbReference type="EMBL" id="CBJ88642.1"/>
    </source>
</evidence>
<keyword evidence="4" id="KW-1185">Reference proteome</keyword>
<evidence type="ECO:0000256" key="2">
    <source>
        <dbReference type="ARBA" id="ARBA00023235"/>
    </source>
</evidence>
<gene>
    <name evidence="3" type="ordered locus">XNC1_0568</name>
</gene>
<dbReference type="Proteomes" id="UP000008075">
    <property type="component" value="Chromosome"/>
</dbReference>
<comment type="similarity">
    <text evidence="1">Belongs to the PrpF family.</text>
</comment>
<dbReference type="STRING" id="406817.XNC1_0568"/>
<name>D3VIU2_XENNA</name>
<proteinExistence type="inferred from homology"/>
<dbReference type="eggNOG" id="COG2828">
    <property type="taxonomic scope" value="Bacteria"/>
</dbReference>
<dbReference type="PANTHER" id="PTHR43709:SF2">
    <property type="entry name" value="DUF453 DOMAIN PROTEIN (AFU_ORTHOLOGUE AFUA_6G00360)"/>
    <property type="match status" value="1"/>
</dbReference>
<dbReference type="Gene3D" id="3.10.310.10">
    <property type="entry name" value="Diaminopimelate Epimerase, Chain A, domain 1"/>
    <property type="match status" value="1"/>
</dbReference>
<evidence type="ECO:0000313" key="4">
    <source>
        <dbReference type="Proteomes" id="UP000008075"/>
    </source>
</evidence>
<dbReference type="EMBL" id="FN667742">
    <property type="protein sequence ID" value="CBJ88642.1"/>
    <property type="molecule type" value="Genomic_DNA"/>
</dbReference>
<accession>D3VIU2</accession>
<dbReference type="InterPro" id="IPR007400">
    <property type="entry name" value="PrpF-like"/>
</dbReference>